<organism evidence="10 11">
    <name type="scientific">Periplaneta americana</name>
    <name type="common">American cockroach</name>
    <name type="synonym">Blatta americana</name>
    <dbReference type="NCBI Taxonomy" id="6978"/>
    <lineage>
        <taxon>Eukaryota</taxon>
        <taxon>Metazoa</taxon>
        <taxon>Ecdysozoa</taxon>
        <taxon>Arthropoda</taxon>
        <taxon>Hexapoda</taxon>
        <taxon>Insecta</taxon>
        <taxon>Pterygota</taxon>
        <taxon>Neoptera</taxon>
        <taxon>Polyneoptera</taxon>
        <taxon>Dictyoptera</taxon>
        <taxon>Blattodea</taxon>
        <taxon>Blattoidea</taxon>
        <taxon>Blattidae</taxon>
        <taxon>Blattinae</taxon>
        <taxon>Periplaneta</taxon>
    </lineage>
</organism>
<evidence type="ECO:0000256" key="8">
    <source>
        <dbReference type="ARBA" id="ARBA00023170"/>
    </source>
</evidence>
<gene>
    <name evidence="10" type="ORF">ANN_23304</name>
</gene>
<keyword evidence="5" id="KW-0552">Olfaction</keyword>
<keyword evidence="8" id="KW-0675">Receptor</keyword>
<name>A0ABQ8SLY6_PERAM</name>
<evidence type="ECO:0000256" key="3">
    <source>
        <dbReference type="ARBA" id="ARBA00022606"/>
    </source>
</evidence>
<proteinExistence type="predicted"/>
<evidence type="ECO:0000256" key="6">
    <source>
        <dbReference type="ARBA" id="ARBA00022989"/>
    </source>
</evidence>
<dbReference type="PANTHER" id="PTHR21137:SF35">
    <property type="entry name" value="ODORANT RECEPTOR 19A-RELATED"/>
    <property type="match status" value="1"/>
</dbReference>
<keyword evidence="11" id="KW-1185">Reference proteome</keyword>
<keyword evidence="3" id="KW-0716">Sensory transduction</keyword>
<comment type="caution">
    <text evidence="10">The sequence shown here is derived from an EMBL/GenBank/DDBJ whole genome shotgun (WGS) entry which is preliminary data.</text>
</comment>
<protein>
    <submittedName>
        <fullName evidence="10">Uncharacterized protein</fullName>
    </submittedName>
</protein>
<reference evidence="10 11" key="1">
    <citation type="journal article" date="2022" name="Allergy">
        <title>Genome assembly and annotation of Periplaneta americana reveal a comprehensive cockroach allergen profile.</title>
        <authorList>
            <person name="Wang L."/>
            <person name="Xiong Q."/>
            <person name="Saelim N."/>
            <person name="Wang L."/>
            <person name="Nong W."/>
            <person name="Wan A.T."/>
            <person name="Shi M."/>
            <person name="Liu X."/>
            <person name="Cao Q."/>
            <person name="Hui J.H.L."/>
            <person name="Sookrung N."/>
            <person name="Leung T.F."/>
            <person name="Tungtrongchitr A."/>
            <person name="Tsui S.K.W."/>
        </authorList>
    </citation>
    <scope>NUCLEOTIDE SEQUENCE [LARGE SCALE GENOMIC DNA]</scope>
    <source>
        <strain evidence="10">PWHHKU_190912</strain>
    </source>
</reference>
<evidence type="ECO:0000313" key="10">
    <source>
        <dbReference type="EMBL" id="KAJ4434736.1"/>
    </source>
</evidence>
<evidence type="ECO:0000256" key="1">
    <source>
        <dbReference type="ARBA" id="ARBA00004651"/>
    </source>
</evidence>
<keyword evidence="4" id="KW-0812">Transmembrane</keyword>
<sequence length="259" mass="30298">MKCLGKYLEPRGMKLQENGGSYHNAELHALYSSPDIIRNIKSRRLRWARHVARMGESRNAYRVLVGKPEGKRPLRRQRCRWENNINMDLREVGYDYGDWINLAQDRDLGRSYVRAAMNLRVPLKPVTDFPSRLKFLAYLVSAAFQLFIYCWFGNELHVESMVLQDHIFHCGWYNEAEYFGPSIRIIMENVKRPLKLSAGKIYTITLETFMTTIDRIAALESDNVTGSLNLLMWHRRFLRLSLIAMISPSKLVVPYPRDL</sequence>
<evidence type="ECO:0000256" key="7">
    <source>
        <dbReference type="ARBA" id="ARBA00023136"/>
    </source>
</evidence>
<evidence type="ECO:0000313" key="11">
    <source>
        <dbReference type="Proteomes" id="UP001148838"/>
    </source>
</evidence>
<comment type="subcellular location">
    <subcellularLocation>
        <location evidence="1">Cell membrane</location>
        <topology evidence="1">Multi-pass membrane protein</topology>
    </subcellularLocation>
</comment>
<keyword evidence="6" id="KW-1133">Transmembrane helix</keyword>
<accession>A0ABQ8SLY6</accession>
<evidence type="ECO:0000256" key="5">
    <source>
        <dbReference type="ARBA" id="ARBA00022725"/>
    </source>
</evidence>
<keyword evidence="2" id="KW-1003">Cell membrane</keyword>
<dbReference type="Pfam" id="PF02949">
    <property type="entry name" value="7tm_6"/>
    <property type="match status" value="1"/>
</dbReference>
<evidence type="ECO:0000256" key="9">
    <source>
        <dbReference type="ARBA" id="ARBA00023224"/>
    </source>
</evidence>
<dbReference type="EMBL" id="JAJSOF020000025">
    <property type="protein sequence ID" value="KAJ4434736.1"/>
    <property type="molecule type" value="Genomic_DNA"/>
</dbReference>
<evidence type="ECO:0000256" key="4">
    <source>
        <dbReference type="ARBA" id="ARBA00022692"/>
    </source>
</evidence>
<dbReference type="InterPro" id="IPR004117">
    <property type="entry name" value="7tm6_olfct_rcpt"/>
</dbReference>
<keyword evidence="7" id="KW-0472">Membrane</keyword>
<dbReference type="PANTHER" id="PTHR21137">
    <property type="entry name" value="ODORANT RECEPTOR"/>
    <property type="match status" value="1"/>
</dbReference>
<evidence type="ECO:0000256" key="2">
    <source>
        <dbReference type="ARBA" id="ARBA00022475"/>
    </source>
</evidence>
<keyword evidence="9" id="KW-0807">Transducer</keyword>
<dbReference type="Proteomes" id="UP001148838">
    <property type="component" value="Unassembled WGS sequence"/>
</dbReference>